<feature type="region of interest" description="Disordered" evidence="3">
    <location>
        <begin position="1"/>
        <end position="57"/>
    </location>
</feature>
<dbReference type="SUPFAM" id="SSF53822">
    <property type="entry name" value="Periplasmic binding protein-like I"/>
    <property type="match status" value="1"/>
</dbReference>
<name>A0A937R8K6_9ACTN</name>
<evidence type="ECO:0000313" key="6">
    <source>
        <dbReference type="Proteomes" id="UP000604475"/>
    </source>
</evidence>
<accession>A0A937R8K6</accession>
<dbReference type="Gene3D" id="3.40.50.2300">
    <property type="match status" value="2"/>
</dbReference>
<keyword evidence="2" id="KW-0732">Signal</keyword>
<reference evidence="5" key="1">
    <citation type="submission" date="2020-12" db="EMBL/GenBank/DDBJ databases">
        <title>Genomic characterization of non-nitrogen-fixing Frankia strains.</title>
        <authorList>
            <person name="Carlos-Shanley C."/>
            <person name="Guerra T."/>
            <person name="Hahn D."/>
        </authorList>
    </citation>
    <scope>NUCLEOTIDE SEQUENCE</scope>
    <source>
        <strain evidence="5">CN6</strain>
    </source>
</reference>
<evidence type="ECO:0000313" key="5">
    <source>
        <dbReference type="EMBL" id="MBL7627381.1"/>
    </source>
</evidence>
<dbReference type="AlphaFoldDB" id="A0A937R8K6"/>
<dbReference type="Pfam" id="PF13458">
    <property type="entry name" value="Peripla_BP_6"/>
    <property type="match status" value="1"/>
</dbReference>
<evidence type="ECO:0000256" key="3">
    <source>
        <dbReference type="SAM" id="MobiDB-lite"/>
    </source>
</evidence>
<dbReference type="InterPro" id="IPR028081">
    <property type="entry name" value="Leu-bd"/>
</dbReference>
<sequence length="451" mass="48949">MADKAAQDLAGKVEEARRRWKAEADNGRARASHFSGVQPTPVGKPNPWHNGGQGTNAERPEASLLVAPPRRDAVRARIADFSPVRIGYLIDIDTGALLGDCLDAVLLACEDALNGEELFRPIEIIPRVARGLPRGEARVAVEGYEALCDAGCLAVLGPYITDNALALLPAMERRRVPLVSTNGAKAFHSRYGFTTGNGGVSEEGAVMAGWLRTKGYFRAAMVTELSPGGAEYSGAFRAAARRNRLDVVAEVPIETNGVGLVEGLARLRDEVRPDAIAYCGYGYPMAMFNPILADLDWNPPRIASTAFLWYINEASILGDLEGWVGVDQIGDEEGNPNPNFWPVTERFERRFGRRILHAMIGCTYDQTRATLAGIAAADLLTPEGVVRGLESLTMLPTMIGGPRTYISFGPYDRKGLKGDWLTLRRVVDGVPRFEGLLSTVYPESVVRGPKN</sequence>
<evidence type="ECO:0000259" key="4">
    <source>
        <dbReference type="Pfam" id="PF13458"/>
    </source>
</evidence>
<evidence type="ECO:0000256" key="2">
    <source>
        <dbReference type="ARBA" id="ARBA00022729"/>
    </source>
</evidence>
<protein>
    <submittedName>
        <fullName evidence="5">ABC transporter substrate-binding protein</fullName>
    </submittedName>
</protein>
<comment type="similarity">
    <text evidence="1">Belongs to the leucine-binding protein family.</text>
</comment>
<keyword evidence="6" id="KW-1185">Reference proteome</keyword>
<proteinExistence type="inferred from homology"/>
<dbReference type="InterPro" id="IPR028082">
    <property type="entry name" value="Peripla_BP_I"/>
</dbReference>
<gene>
    <name evidence="5" type="ORF">I7412_09405</name>
</gene>
<dbReference type="RefSeq" id="WP_203003540.1">
    <property type="nucleotide sequence ID" value="NZ_JADWYU010000099.1"/>
</dbReference>
<evidence type="ECO:0000256" key="1">
    <source>
        <dbReference type="ARBA" id="ARBA00010062"/>
    </source>
</evidence>
<feature type="compositionally biased region" description="Basic and acidic residues" evidence="3">
    <location>
        <begin position="1"/>
        <end position="28"/>
    </location>
</feature>
<dbReference type="Proteomes" id="UP000604475">
    <property type="component" value="Unassembled WGS sequence"/>
</dbReference>
<dbReference type="EMBL" id="JAEACQ010000160">
    <property type="protein sequence ID" value="MBL7627381.1"/>
    <property type="molecule type" value="Genomic_DNA"/>
</dbReference>
<comment type="caution">
    <text evidence="5">The sequence shown here is derived from an EMBL/GenBank/DDBJ whole genome shotgun (WGS) entry which is preliminary data.</text>
</comment>
<organism evidence="5 6">
    <name type="scientific">Frankia nepalensis</name>
    <dbReference type="NCBI Taxonomy" id="1836974"/>
    <lineage>
        <taxon>Bacteria</taxon>
        <taxon>Bacillati</taxon>
        <taxon>Actinomycetota</taxon>
        <taxon>Actinomycetes</taxon>
        <taxon>Frankiales</taxon>
        <taxon>Frankiaceae</taxon>
        <taxon>Frankia</taxon>
    </lineage>
</organism>
<dbReference type="CDD" id="cd06268">
    <property type="entry name" value="PBP1_ABC_transporter_LIVBP-like"/>
    <property type="match status" value="1"/>
</dbReference>
<feature type="domain" description="Leucine-binding protein" evidence="4">
    <location>
        <begin position="83"/>
        <end position="401"/>
    </location>
</feature>